<proteinExistence type="predicted"/>
<organism evidence="1 2">
    <name type="scientific">Vanilla planifolia</name>
    <name type="common">Vanilla</name>
    <dbReference type="NCBI Taxonomy" id="51239"/>
    <lineage>
        <taxon>Eukaryota</taxon>
        <taxon>Viridiplantae</taxon>
        <taxon>Streptophyta</taxon>
        <taxon>Embryophyta</taxon>
        <taxon>Tracheophyta</taxon>
        <taxon>Spermatophyta</taxon>
        <taxon>Magnoliopsida</taxon>
        <taxon>Liliopsida</taxon>
        <taxon>Asparagales</taxon>
        <taxon>Orchidaceae</taxon>
        <taxon>Vanilloideae</taxon>
        <taxon>Vanilleae</taxon>
        <taxon>Vanilla</taxon>
    </lineage>
</organism>
<dbReference type="AlphaFoldDB" id="A0A835SHL1"/>
<accession>A0A835SHL1</accession>
<gene>
    <name evidence="1" type="ORF">HPP92_003895</name>
</gene>
<dbReference type="Proteomes" id="UP000639772">
    <property type="component" value="Chromosome 1"/>
</dbReference>
<protein>
    <submittedName>
        <fullName evidence="1">Uncharacterized protein</fullName>
    </submittedName>
</protein>
<dbReference type="EMBL" id="JADCNM010000001">
    <property type="protein sequence ID" value="KAG0503823.1"/>
    <property type="molecule type" value="Genomic_DNA"/>
</dbReference>
<sequence length="108" mass="11292">MNSSSSASAHFRRTLVISVPGRSRMIGGFPSPTSTLPSSTFPAENLKSQVEEARPSGTSKFISLRRILCRGKKTGGSSSTTPMEEDVEQGFVAGGEGSPSVLKTPTSS</sequence>
<reference evidence="1 2" key="1">
    <citation type="journal article" date="2020" name="Nat. Food">
        <title>A phased Vanilla planifolia genome enables genetic improvement of flavour and production.</title>
        <authorList>
            <person name="Hasing T."/>
            <person name="Tang H."/>
            <person name="Brym M."/>
            <person name="Khazi F."/>
            <person name="Huang T."/>
            <person name="Chambers A.H."/>
        </authorList>
    </citation>
    <scope>NUCLEOTIDE SEQUENCE [LARGE SCALE GENOMIC DNA]</scope>
    <source>
        <tissue evidence="1">Leaf</tissue>
    </source>
</reference>
<evidence type="ECO:0000313" key="2">
    <source>
        <dbReference type="Proteomes" id="UP000639772"/>
    </source>
</evidence>
<comment type="caution">
    <text evidence="1">The sequence shown here is derived from an EMBL/GenBank/DDBJ whole genome shotgun (WGS) entry which is preliminary data.</text>
</comment>
<evidence type="ECO:0000313" key="1">
    <source>
        <dbReference type="EMBL" id="KAG0503823.1"/>
    </source>
</evidence>
<name>A0A835SHL1_VANPL</name>